<dbReference type="Pfam" id="PF08220">
    <property type="entry name" value="HTH_DeoR"/>
    <property type="match status" value="1"/>
</dbReference>
<dbReference type="EMBL" id="MHQT01000020">
    <property type="protein sequence ID" value="OHA09624.1"/>
    <property type="molecule type" value="Genomic_DNA"/>
</dbReference>
<dbReference type="Gene3D" id="1.10.10.10">
    <property type="entry name" value="Winged helix-like DNA-binding domain superfamily/Winged helix DNA-binding domain"/>
    <property type="match status" value="1"/>
</dbReference>
<evidence type="ECO:0000313" key="4">
    <source>
        <dbReference type="EMBL" id="OHA09624.1"/>
    </source>
</evidence>
<feature type="domain" description="HTH deoR-type" evidence="3">
    <location>
        <begin position="141"/>
        <end position="188"/>
    </location>
</feature>
<dbReference type="InterPro" id="IPR036390">
    <property type="entry name" value="WH_DNA-bd_sf"/>
</dbReference>
<dbReference type="SUPFAM" id="SSF46785">
    <property type="entry name" value="Winged helix' DNA-binding domain"/>
    <property type="match status" value="1"/>
</dbReference>
<dbReference type="InterPro" id="IPR001034">
    <property type="entry name" value="DeoR_HTH"/>
</dbReference>
<dbReference type="AlphaFoldDB" id="A0A1G2LDK4"/>
<evidence type="ECO:0000256" key="2">
    <source>
        <dbReference type="ARBA" id="ARBA00023163"/>
    </source>
</evidence>
<evidence type="ECO:0000256" key="1">
    <source>
        <dbReference type="ARBA" id="ARBA00023015"/>
    </source>
</evidence>
<dbReference type="Proteomes" id="UP000178977">
    <property type="component" value="Unassembled WGS sequence"/>
</dbReference>
<name>A0A1G2LDK4_9BACT</name>
<gene>
    <name evidence="4" type="ORF">A3A44_02345</name>
</gene>
<dbReference type="InterPro" id="IPR036388">
    <property type="entry name" value="WH-like_DNA-bd_sf"/>
</dbReference>
<accession>A0A1G2LDK4</accession>
<reference evidence="4 5" key="1">
    <citation type="journal article" date="2016" name="Nat. Commun.">
        <title>Thousands of microbial genomes shed light on interconnected biogeochemical processes in an aquifer system.</title>
        <authorList>
            <person name="Anantharaman K."/>
            <person name="Brown C.T."/>
            <person name="Hug L.A."/>
            <person name="Sharon I."/>
            <person name="Castelle C.J."/>
            <person name="Probst A.J."/>
            <person name="Thomas B.C."/>
            <person name="Singh A."/>
            <person name="Wilkins M.J."/>
            <person name="Karaoz U."/>
            <person name="Brodie E.L."/>
            <person name="Williams K.H."/>
            <person name="Hubbard S.S."/>
            <person name="Banfield J.F."/>
        </authorList>
    </citation>
    <scope>NUCLEOTIDE SEQUENCE [LARGE SCALE GENOMIC DNA]</scope>
</reference>
<keyword evidence="2" id="KW-0804">Transcription</keyword>
<sequence>MEEMRGTDAVRARITAAAQAVWRVSEPDWFDPSLREEIRRSAASAIGAVGALSAGAPSREAYGIDTALGAIAATEELIRFARDRSLVSDENAERILQGYRSVREDVSALRASADGPVLGEQALRGAEASESAMDSNLLNGRQGRIIAFVRENGQARLSDLAGIFDEEVSEKTLQRDLVHLVGSGILRRRGDNRWTTYSYSFSTDDGFDDIPEIAQ</sequence>
<keyword evidence="1" id="KW-0805">Transcription regulation</keyword>
<evidence type="ECO:0000313" key="5">
    <source>
        <dbReference type="Proteomes" id="UP000178977"/>
    </source>
</evidence>
<dbReference type="STRING" id="1802281.A3A44_02345"/>
<evidence type="ECO:0000259" key="3">
    <source>
        <dbReference type="Pfam" id="PF08220"/>
    </source>
</evidence>
<protein>
    <recommendedName>
        <fullName evidence="3">HTH deoR-type domain-containing protein</fullName>
    </recommendedName>
</protein>
<organism evidence="4 5">
    <name type="scientific">Candidatus Sungbacteria bacterium RIFCSPLOWO2_01_FULL_60_25</name>
    <dbReference type="NCBI Taxonomy" id="1802281"/>
    <lineage>
        <taxon>Bacteria</taxon>
        <taxon>Candidatus Sungiibacteriota</taxon>
    </lineage>
</organism>
<dbReference type="GO" id="GO:0003700">
    <property type="term" value="F:DNA-binding transcription factor activity"/>
    <property type="evidence" value="ECO:0007669"/>
    <property type="project" value="InterPro"/>
</dbReference>
<comment type="caution">
    <text evidence="4">The sequence shown here is derived from an EMBL/GenBank/DDBJ whole genome shotgun (WGS) entry which is preliminary data.</text>
</comment>
<proteinExistence type="predicted"/>